<gene>
    <name evidence="1" type="ORF">EZS28_043881</name>
</gene>
<comment type="caution">
    <text evidence="1">The sequence shown here is derived from an EMBL/GenBank/DDBJ whole genome shotgun (WGS) entry which is preliminary data.</text>
</comment>
<reference evidence="1 2" key="1">
    <citation type="submission" date="2019-03" db="EMBL/GenBank/DDBJ databases">
        <title>Single cell metagenomics reveals metabolic interactions within the superorganism composed of flagellate Streblomastix strix and complex community of Bacteroidetes bacteria on its surface.</title>
        <authorList>
            <person name="Treitli S.C."/>
            <person name="Kolisko M."/>
            <person name="Husnik F."/>
            <person name="Keeling P."/>
            <person name="Hampl V."/>
        </authorList>
    </citation>
    <scope>NUCLEOTIDE SEQUENCE [LARGE SCALE GENOMIC DNA]</scope>
    <source>
        <strain evidence="1">ST1C</strain>
    </source>
</reference>
<sequence>MDIDAPVDFKENSEAGAFFPTEYLPPGFFTSTQVGTLFAEFPARVLDPHAIVEVQATVKFDISYLTK</sequence>
<evidence type="ECO:0000313" key="1">
    <source>
        <dbReference type="EMBL" id="KAA6360591.1"/>
    </source>
</evidence>
<feature type="non-terminal residue" evidence="1">
    <location>
        <position position="67"/>
    </location>
</feature>
<dbReference type="EMBL" id="SNRW01026728">
    <property type="protein sequence ID" value="KAA6360591.1"/>
    <property type="molecule type" value="Genomic_DNA"/>
</dbReference>
<name>A0A5J4TSX9_9EUKA</name>
<dbReference type="AlphaFoldDB" id="A0A5J4TSX9"/>
<dbReference type="Proteomes" id="UP000324800">
    <property type="component" value="Unassembled WGS sequence"/>
</dbReference>
<proteinExistence type="predicted"/>
<organism evidence="1 2">
    <name type="scientific">Streblomastix strix</name>
    <dbReference type="NCBI Taxonomy" id="222440"/>
    <lineage>
        <taxon>Eukaryota</taxon>
        <taxon>Metamonada</taxon>
        <taxon>Preaxostyla</taxon>
        <taxon>Oxymonadida</taxon>
        <taxon>Streblomastigidae</taxon>
        <taxon>Streblomastix</taxon>
    </lineage>
</organism>
<evidence type="ECO:0000313" key="2">
    <source>
        <dbReference type="Proteomes" id="UP000324800"/>
    </source>
</evidence>
<accession>A0A5J4TSX9</accession>
<protein>
    <submittedName>
        <fullName evidence="1">Uncharacterized protein</fullName>
    </submittedName>
</protein>